<dbReference type="EMBL" id="LDPZ01000053">
    <property type="protein sequence ID" value="KTQ85769.1"/>
    <property type="molecule type" value="Genomic_DNA"/>
</dbReference>
<comment type="caution">
    <text evidence="3">The sequence shown here is derived from an EMBL/GenBank/DDBJ whole genome shotgun (WGS) entry which is preliminary data.</text>
</comment>
<organism evidence="3 4">
    <name type="scientific">Aureimonas ureilytica</name>
    <dbReference type="NCBI Taxonomy" id="401562"/>
    <lineage>
        <taxon>Bacteria</taxon>
        <taxon>Pseudomonadati</taxon>
        <taxon>Pseudomonadota</taxon>
        <taxon>Alphaproteobacteria</taxon>
        <taxon>Hyphomicrobiales</taxon>
        <taxon>Aurantimonadaceae</taxon>
        <taxon>Aureimonas</taxon>
    </lineage>
</organism>
<evidence type="ECO:0000313" key="3">
    <source>
        <dbReference type="EMBL" id="KTQ85769.1"/>
    </source>
</evidence>
<dbReference type="NCBIfam" id="NF047864">
    <property type="entry name" value="CBU_0592_membra"/>
    <property type="match status" value="1"/>
</dbReference>
<proteinExistence type="predicted"/>
<dbReference type="OrthoDB" id="6625330at2"/>
<evidence type="ECO:0000313" key="4">
    <source>
        <dbReference type="Proteomes" id="UP000078272"/>
    </source>
</evidence>
<protein>
    <submittedName>
        <fullName evidence="3">Cyclic nucleotide-binding protein</fullName>
    </submittedName>
</protein>
<dbReference type="PATRIC" id="fig|401562.3.peg.3860"/>
<gene>
    <name evidence="3" type="ORF">NS226_18765</name>
</gene>
<reference evidence="3 4" key="1">
    <citation type="journal article" date="2016" name="Front. Microbiol.">
        <title>Genomic Resource of Rice Seed Associated Bacteria.</title>
        <authorList>
            <person name="Midha S."/>
            <person name="Bansal K."/>
            <person name="Sharma S."/>
            <person name="Kumar N."/>
            <person name="Patil P.P."/>
            <person name="Chaudhry V."/>
            <person name="Patil P.B."/>
        </authorList>
    </citation>
    <scope>NUCLEOTIDE SEQUENCE [LARGE SCALE GENOMIC DNA]</scope>
    <source>
        <strain evidence="3 4">NS226</strain>
    </source>
</reference>
<sequence>MTVADLIGLTGVAAYLAAYALLQLRRLEVEDRLYLGLNAYGGVALLFSLIYNFNLAAVVTQSLWLVFTAFGYWRSRRTRVLA</sequence>
<dbReference type="InterPro" id="IPR058058">
    <property type="entry name" value="CBU_0592-like"/>
</dbReference>
<keyword evidence="1" id="KW-0472">Membrane</keyword>
<feature type="domain" description="CBU-0592-like" evidence="2">
    <location>
        <begin position="4"/>
        <end position="79"/>
    </location>
</feature>
<dbReference type="AlphaFoldDB" id="A0A175R5S4"/>
<keyword evidence="1" id="KW-1133">Transmembrane helix</keyword>
<name>A0A175R5S4_9HYPH</name>
<feature type="transmembrane region" description="Helical" evidence="1">
    <location>
        <begin position="6"/>
        <end position="22"/>
    </location>
</feature>
<dbReference type="RefSeq" id="WP_058636261.1">
    <property type="nucleotide sequence ID" value="NZ_LDPZ01000053.1"/>
</dbReference>
<accession>A0A175R5S4</accession>
<evidence type="ECO:0000256" key="1">
    <source>
        <dbReference type="SAM" id="Phobius"/>
    </source>
</evidence>
<dbReference type="Pfam" id="PF26604">
    <property type="entry name" value="CBU_0592"/>
    <property type="match status" value="1"/>
</dbReference>
<keyword evidence="1" id="KW-0812">Transmembrane</keyword>
<dbReference type="Proteomes" id="UP000078272">
    <property type="component" value="Unassembled WGS sequence"/>
</dbReference>
<evidence type="ECO:0000259" key="2">
    <source>
        <dbReference type="Pfam" id="PF26604"/>
    </source>
</evidence>